<protein>
    <submittedName>
        <fullName evidence="1">Uncharacterized protein</fullName>
    </submittedName>
</protein>
<dbReference type="AlphaFoldDB" id="A0A6G7CNC5"/>
<accession>A0A6G7CNC5</accession>
<evidence type="ECO:0000313" key="1">
    <source>
        <dbReference type="EMBL" id="QIH43570.1"/>
    </source>
</evidence>
<proteinExistence type="predicted"/>
<name>A0A6G7CNC5_9VIBR</name>
<dbReference type="KEGG" id="vzi:G5S32_16385"/>
<sequence length="69" mass="7805">MGNNSKSIVLKLSQQMGLTVLELEDCSRWSMLDIPMHNVVGSTALISKDGRQYHIQFDSSRTKYAVDEM</sequence>
<gene>
    <name evidence="1" type="ORF">G5S32_16385</name>
</gene>
<reference evidence="1 2" key="1">
    <citation type="submission" date="2020-02" db="EMBL/GenBank/DDBJ databases">
        <title>A complete genome of a marine bacterium Vibrio sp. ZWAL4003 isolated from the mangrove sediment with the ability to degrade polysaccharides.</title>
        <authorList>
            <person name="Wu J."/>
            <person name="Qu W."/>
            <person name="Zeng R."/>
        </authorList>
    </citation>
    <scope>NUCLEOTIDE SEQUENCE [LARGE SCALE GENOMIC DNA]</scope>
    <source>
        <strain evidence="1 2">ZWAL4003</strain>
    </source>
</reference>
<keyword evidence="2" id="KW-1185">Reference proteome</keyword>
<organism evidence="1 2">
    <name type="scientific">Vibrio ziniensis</name>
    <dbReference type="NCBI Taxonomy" id="2711221"/>
    <lineage>
        <taxon>Bacteria</taxon>
        <taxon>Pseudomonadati</taxon>
        <taxon>Pseudomonadota</taxon>
        <taxon>Gammaproteobacteria</taxon>
        <taxon>Vibrionales</taxon>
        <taxon>Vibrionaceae</taxon>
        <taxon>Vibrio</taxon>
    </lineage>
</organism>
<dbReference type="EMBL" id="CP049332">
    <property type="protein sequence ID" value="QIH43570.1"/>
    <property type="molecule type" value="Genomic_DNA"/>
</dbReference>
<dbReference type="Proteomes" id="UP000503003">
    <property type="component" value="Chromosome 2"/>
</dbReference>
<evidence type="ECO:0000313" key="2">
    <source>
        <dbReference type="Proteomes" id="UP000503003"/>
    </source>
</evidence>
<dbReference type="RefSeq" id="WP_165313164.1">
    <property type="nucleotide sequence ID" value="NZ_CP049332.1"/>
</dbReference>